<comment type="caution">
    <text evidence="2">The sequence shown here is derived from an EMBL/GenBank/DDBJ whole genome shotgun (WGS) entry which is preliminary data.</text>
</comment>
<dbReference type="Proteomes" id="UP001157353">
    <property type="component" value="Unassembled WGS sequence"/>
</dbReference>
<reference evidence="3" key="1">
    <citation type="journal article" date="2019" name="Int. J. Syst. Evol. Microbiol.">
        <title>The Global Catalogue of Microorganisms (GCM) 10K type strain sequencing project: providing services to taxonomists for standard genome sequencing and annotation.</title>
        <authorList>
            <consortium name="The Broad Institute Genomics Platform"/>
            <consortium name="The Broad Institute Genome Sequencing Center for Infectious Disease"/>
            <person name="Wu L."/>
            <person name="Ma J."/>
        </authorList>
    </citation>
    <scope>NUCLEOTIDE SEQUENCE [LARGE SCALE GENOMIC DNA]</scope>
    <source>
        <strain evidence="3">NBRC 103166</strain>
    </source>
</reference>
<dbReference type="RefSeq" id="WP_284204743.1">
    <property type="nucleotide sequence ID" value="NZ_BSPQ01000013.1"/>
</dbReference>
<evidence type="ECO:0000313" key="3">
    <source>
        <dbReference type="Proteomes" id="UP001157353"/>
    </source>
</evidence>
<keyword evidence="3" id="KW-1185">Reference proteome</keyword>
<evidence type="ECO:0008006" key="4">
    <source>
        <dbReference type="Google" id="ProtNLM"/>
    </source>
</evidence>
<dbReference type="EMBL" id="BSPQ01000013">
    <property type="protein sequence ID" value="GLS91635.1"/>
    <property type="molecule type" value="Genomic_DNA"/>
</dbReference>
<name>A0ABQ6E374_9GAMM</name>
<evidence type="ECO:0000256" key="1">
    <source>
        <dbReference type="SAM" id="SignalP"/>
    </source>
</evidence>
<feature type="chain" id="PRO_5046732561" description="DUF4124 domain-containing protein" evidence="1">
    <location>
        <begin position="21"/>
        <end position="232"/>
    </location>
</feature>
<accession>A0ABQ6E374</accession>
<keyword evidence="1" id="KW-0732">Signal</keyword>
<evidence type="ECO:0000313" key="2">
    <source>
        <dbReference type="EMBL" id="GLS91635.1"/>
    </source>
</evidence>
<gene>
    <name evidence="2" type="ORF">GCM10007916_27040</name>
</gene>
<protein>
    <recommendedName>
        <fullName evidence="4">DUF4124 domain-containing protein</fullName>
    </recommendedName>
</protein>
<proteinExistence type="predicted"/>
<organism evidence="2 3">
    <name type="scientific">Psychromonas marina</name>
    <dbReference type="NCBI Taxonomy" id="88364"/>
    <lineage>
        <taxon>Bacteria</taxon>
        <taxon>Pseudomonadati</taxon>
        <taxon>Pseudomonadota</taxon>
        <taxon>Gammaproteobacteria</taxon>
        <taxon>Alteromonadales</taxon>
        <taxon>Psychromonadaceae</taxon>
        <taxon>Psychromonas</taxon>
    </lineage>
</organism>
<sequence length="232" mass="26844">MFNHIFVFVILLLSITSVSAQVYKCDDEGGSRYSATPCVDQSINLDFTEELFEDNFTQEERLIAPVYPDWKRGWKKSKDLKLERFSEVVYVPQQPTELNKTTFINKQKLTNLPQSMNLKRFVTSVEDIVDSVCVDSIFLPLERKSKTADTVYYGQYSCSKRRDTKRGELGYFKIIRGESSIYMVSVKWAVEAFDTNKHNLLLKRDKVQQKRISAAKNYLQQNVKLCTAGNCL</sequence>
<feature type="signal peptide" evidence="1">
    <location>
        <begin position="1"/>
        <end position="20"/>
    </location>
</feature>